<feature type="transmembrane region" description="Helical" evidence="1">
    <location>
        <begin position="12"/>
        <end position="30"/>
    </location>
</feature>
<organism evidence="2 3">
    <name type="scientific">Peptostreptococcus russellii</name>
    <dbReference type="NCBI Taxonomy" id="215200"/>
    <lineage>
        <taxon>Bacteria</taxon>
        <taxon>Bacillati</taxon>
        <taxon>Bacillota</taxon>
        <taxon>Clostridia</taxon>
        <taxon>Peptostreptococcales</taxon>
        <taxon>Peptostreptococcaceae</taxon>
        <taxon>Peptostreptococcus</taxon>
    </lineage>
</organism>
<accession>A0A2P7Q0J7</accession>
<sequence length="271" mass="30265">MLGKLIKYEFKACARYFVPLYVAIVSIFLINGFTISDGSGNIFTGIMIALLIAIIAIFIFVNLYVTIKRFSISIFGDEGYLSNTLPVSPFTLMSSKAITMLIYTFISILVFIVAVLLFAAPNISKIDMFNLQEAFSGMILEANKLNLNMPLLIFQIVIGMIISTISSILVLYLSVSVAHLRQCINHKYIYGFLTYFAFNISSSVLSNFLFKDMSTSFESKQFAADQGGKFLVEMTSFMQNVMLKSNLLSVVYILIAGGLVVYIMSRKLNLE</sequence>
<proteinExistence type="predicted"/>
<dbReference type="Proteomes" id="UP000241434">
    <property type="component" value="Unassembled WGS sequence"/>
</dbReference>
<evidence type="ECO:0000313" key="2">
    <source>
        <dbReference type="EMBL" id="PSJ31482.1"/>
    </source>
</evidence>
<keyword evidence="1" id="KW-0812">Transmembrane</keyword>
<keyword evidence="1" id="KW-1133">Transmembrane helix</keyword>
<gene>
    <name evidence="2" type="ORF">UF10_02230</name>
</gene>
<protein>
    <submittedName>
        <fullName evidence="2">Uncharacterized protein</fullName>
    </submittedName>
</protein>
<feature type="transmembrane region" description="Helical" evidence="1">
    <location>
        <begin position="100"/>
        <end position="120"/>
    </location>
</feature>
<dbReference type="OrthoDB" id="9816138at2"/>
<feature type="transmembrane region" description="Helical" evidence="1">
    <location>
        <begin position="247"/>
        <end position="265"/>
    </location>
</feature>
<dbReference type="AlphaFoldDB" id="A0A2P7Q0J7"/>
<name>A0A2P7Q0J7_9FIRM</name>
<keyword evidence="3" id="KW-1185">Reference proteome</keyword>
<dbReference type="RefSeq" id="WP_106776204.1">
    <property type="nucleotide sequence ID" value="NZ_JYGE01000003.1"/>
</dbReference>
<feature type="transmembrane region" description="Helical" evidence="1">
    <location>
        <begin position="187"/>
        <end position="210"/>
    </location>
</feature>
<comment type="caution">
    <text evidence="2">The sequence shown here is derived from an EMBL/GenBank/DDBJ whole genome shotgun (WGS) entry which is preliminary data.</text>
</comment>
<feature type="transmembrane region" description="Helical" evidence="1">
    <location>
        <begin position="42"/>
        <end position="65"/>
    </location>
</feature>
<evidence type="ECO:0000313" key="3">
    <source>
        <dbReference type="Proteomes" id="UP000241434"/>
    </source>
</evidence>
<evidence type="ECO:0000256" key="1">
    <source>
        <dbReference type="SAM" id="Phobius"/>
    </source>
</evidence>
<feature type="transmembrane region" description="Helical" evidence="1">
    <location>
        <begin position="152"/>
        <end position="175"/>
    </location>
</feature>
<dbReference type="EMBL" id="JYGE01000003">
    <property type="protein sequence ID" value="PSJ31482.1"/>
    <property type="molecule type" value="Genomic_DNA"/>
</dbReference>
<keyword evidence="1" id="KW-0472">Membrane</keyword>
<reference evidence="2" key="1">
    <citation type="thesis" date="2015" institute="Rutgers" country="The State University of New Jersey, 14 College Farm Rd., New Brunswick, NJ, USA">
        <title>Ammonia toxicity in bacteria and its implications for treatment of and resource recovery from highly nitrogenous organic wastes.</title>
        <authorList>
            <person name="Luther A.K."/>
        </authorList>
    </citation>
    <scope>NUCLEOTIDE SEQUENCE</scope>
    <source>
        <strain evidence="2">RT-10B</strain>
    </source>
</reference>